<dbReference type="EMBL" id="AUWY01000120">
    <property type="protein sequence ID" value="EQB30534.1"/>
    <property type="molecule type" value="Genomic_DNA"/>
</dbReference>
<evidence type="ECO:0000313" key="3">
    <source>
        <dbReference type="EMBL" id="EQB30534.1"/>
    </source>
</evidence>
<evidence type="ECO:0000313" key="4">
    <source>
        <dbReference type="Proteomes" id="UP000015523"/>
    </source>
</evidence>
<sequence>MTRTIAKGALLAALLLGVAACGGRQPLRPLKDQKLPAVPIGAATAPTAQDLTTAPSQARPERNVELLTQSRQRDADPFDLPPPSNPDENP</sequence>
<feature type="chain" id="PRO_5004578568" description="Argininosuccinate lyase" evidence="2">
    <location>
        <begin position="23"/>
        <end position="90"/>
    </location>
</feature>
<dbReference type="RefSeq" id="WP_021319495.1">
    <property type="nucleotide sequence ID" value="NZ_AUWY01000120.1"/>
</dbReference>
<dbReference type="OrthoDB" id="7596860at2"/>
<dbReference type="AlphaFoldDB" id="T0K1W0"/>
<name>T0K1W0_9SPHN</name>
<dbReference type="PATRIC" id="fig|1346791.3.peg.3762"/>
<feature type="compositionally biased region" description="Polar residues" evidence="1">
    <location>
        <begin position="46"/>
        <end position="56"/>
    </location>
</feature>
<dbReference type="STRING" id="1346791.M529_19485"/>
<proteinExistence type="predicted"/>
<feature type="region of interest" description="Disordered" evidence="1">
    <location>
        <begin position="44"/>
        <end position="90"/>
    </location>
</feature>
<dbReference type="PROSITE" id="PS51257">
    <property type="entry name" value="PROKAR_LIPOPROTEIN"/>
    <property type="match status" value="1"/>
</dbReference>
<comment type="caution">
    <text evidence="3">The sequence shown here is derived from an EMBL/GenBank/DDBJ whole genome shotgun (WGS) entry which is preliminary data.</text>
</comment>
<evidence type="ECO:0000256" key="1">
    <source>
        <dbReference type="SAM" id="MobiDB-lite"/>
    </source>
</evidence>
<feature type="signal peptide" evidence="2">
    <location>
        <begin position="1"/>
        <end position="22"/>
    </location>
</feature>
<protein>
    <recommendedName>
        <fullName evidence="5">Argininosuccinate lyase</fullName>
    </recommendedName>
</protein>
<keyword evidence="2" id="KW-0732">Signal</keyword>
<dbReference type="eggNOG" id="ENOG502ZR29">
    <property type="taxonomic scope" value="Bacteria"/>
</dbReference>
<evidence type="ECO:0008006" key="5">
    <source>
        <dbReference type="Google" id="ProtNLM"/>
    </source>
</evidence>
<evidence type="ECO:0000256" key="2">
    <source>
        <dbReference type="SAM" id="SignalP"/>
    </source>
</evidence>
<accession>T0K1W0</accession>
<organism evidence="3 4">
    <name type="scientific">Sphingobium ummariense RL-3</name>
    <dbReference type="NCBI Taxonomy" id="1346791"/>
    <lineage>
        <taxon>Bacteria</taxon>
        <taxon>Pseudomonadati</taxon>
        <taxon>Pseudomonadota</taxon>
        <taxon>Alphaproteobacteria</taxon>
        <taxon>Sphingomonadales</taxon>
        <taxon>Sphingomonadaceae</taxon>
        <taxon>Sphingobium</taxon>
    </lineage>
</organism>
<reference evidence="3 4" key="1">
    <citation type="journal article" date="2013" name="Genome Announc.">
        <title>Draft Genome Sequence of Sphingobium ummariense Strain RL-3, a Hexachlorocyclohexane-Degrading Bacterium.</title>
        <authorList>
            <person name="Kohli P."/>
            <person name="Dua A."/>
            <person name="Sangwan N."/>
            <person name="Oldach P."/>
            <person name="Khurana J.P."/>
            <person name="Lal R."/>
        </authorList>
    </citation>
    <scope>NUCLEOTIDE SEQUENCE [LARGE SCALE GENOMIC DNA]</scope>
    <source>
        <strain evidence="3 4">RL-3</strain>
    </source>
</reference>
<gene>
    <name evidence="3" type="ORF">M529_19485</name>
</gene>
<dbReference type="Proteomes" id="UP000015523">
    <property type="component" value="Unassembled WGS sequence"/>
</dbReference>
<feature type="compositionally biased region" description="Pro residues" evidence="1">
    <location>
        <begin position="79"/>
        <end position="90"/>
    </location>
</feature>
<keyword evidence="4" id="KW-1185">Reference proteome</keyword>